<keyword evidence="1" id="KW-0732">Signal</keyword>
<dbReference type="RefSeq" id="WP_115001378.1">
    <property type="nucleotide sequence ID" value="NZ_UFXS01000001.1"/>
</dbReference>
<evidence type="ECO:0008006" key="4">
    <source>
        <dbReference type="Google" id="ProtNLM"/>
    </source>
</evidence>
<dbReference type="EMBL" id="UFXS01000001">
    <property type="protein sequence ID" value="STD59360.1"/>
    <property type="molecule type" value="Genomic_DNA"/>
</dbReference>
<organism evidence="2 3">
    <name type="scientific">Empedobacter falsenii</name>
    <dbReference type="NCBI Taxonomy" id="343874"/>
    <lineage>
        <taxon>Bacteria</taxon>
        <taxon>Pseudomonadati</taxon>
        <taxon>Bacteroidota</taxon>
        <taxon>Flavobacteriia</taxon>
        <taxon>Flavobacteriales</taxon>
        <taxon>Weeksellaceae</taxon>
        <taxon>Empedobacter</taxon>
    </lineage>
</organism>
<protein>
    <recommendedName>
        <fullName evidence="4">DUF4183 domain-containing protein</fullName>
    </recommendedName>
</protein>
<reference evidence="2 3" key="1">
    <citation type="submission" date="2018-06" db="EMBL/GenBank/DDBJ databases">
        <authorList>
            <consortium name="Pathogen Informatics"/>
            <person name="Doyle S."/>
        </authorList>
    </citation>
    <scope>NUCLEOTIDE SEQUENCE [LARGE SCALE GENOMIC DNA]</scope>
    <source>
        <strain evidence="2 3">NCTC13456</strain>
    </source>
</reference>
<evidence type="ECO:0000313" key="2">
    <source>
        <dbReference type="EMBL" id="STD59360.1"/>
    </source>
</evidence>
<evidence type="ECO:0000313" key="3">
    <source>
        <dbReference type="Proteomes" id="UP000254737"/>
    </source>
</evidence>
<gene>
    <name evidence="2" type="ORF">NCTC13456_03006</name>
</gene>
<feature type="chain" id="PRO_5016647429" description="DUF4183 domain-containing protein" evidence="1">
    <location>
        <begin position="22"/>
        <end position="210"/>
    </location>
</feature>
<sequence length="210" mass="22777">MKKIYLLASVITLLLSTASFAQVGISSATSFTPDTNSILDASSTTKGILLPRVALTSTTTLAPITGTSTAPESLFVYNTSTTGTSPNNVTPGFYFWTGTKWNRVLNTDNEAKPMVFYAPSIALDTTPGAHTVDLYLEYKNQFGTPKYSSNVDTPLTAYTVGQLAYFITYIDETVFTSPNLSTDGKLTYTVPAKPTITEKTFINVVFKVRN</sequence>
<evidence type="ECO:0000256" key="1">
    <source>
        <dbReference type="SAM" id="SignalP"/>
    </source>
</evidence>
<accession>A0A376GHC7</accession>
<dbReference type="AlphaFoldDB" id="A0A376GHC7"/>
<proteinExistence type="predicted"/>
<dbReference type="Proteomes" id="UP000254737">
    <property type="component" value="Unassembled WGS sequence"/>
</dbReference>
<name>A0A376GHC7_9FLAO</name>
<feature type="signal peptide" evidence="1">
    <location>
        <begin position="1"/>
        <end position="21"/>
    </location>
</feature>